<protein>
    <submittedName>
        <fullName evidence="2">Uncharacterized protein</fullName>
    </submittedName>
</protein>
<reference evidence="2 3" key="1">
    <citation type="journal article" date="2023" name="G3 (Bethesda)">
        <title>A chromosome-level genome assembly of Zasmidium syzygii isolated from banana leaves.</title>
        <authorList>
            <person name="van Westerhoven A.C."/>
            <person name="Mehrabi R."/>
            <person name="Talebi R."/>
            <person name="Steentjes M.B.F."/>
            <person name="Corcolon B."/>
            <person name="Chong P.A."/>
            <person name="Kema G.H.J."/>
            <person name="Seidl M.F."/>
        </authorList>
    </citation>
    <scope>NUCLEOTIDE SEQUENCE [LARGE SCALE GENOMIC DNA]</scope>
    <source>
        <strain evidence="2 3">P124</strain>
    </source>
</reference>
<feature type="compositionally biased region" description="Basic and acidic residues" evidence="1">
    <location>
        <begin position="17"/>
        <end position="37"/>
    </location>
</feature>
<feature type="compositionally biased region" description="Acidic residues" evidence="1">
    <location>
        <begin position="260"/>
        <end position="272"/>
    </location>
</feature>
<feature type="region of interest" description="Disordered" evidence="1">
    <location>
        <begin position="218"/>
        <end position="272"/>
    </location>
</feature>
<feature type="compositionally biased region" description="Polar residues" evidence="1">
    <location>
        <begin position="236"/>
        <end position="254"/>
    </location>
</feature>
<keyword evidence="3" id="KW-1185">Reference proteome</keyword>
<sequence length="272" mass="29858">MPQTEFEILVKIEDADLVDADQKEGVKSPSSAKDEKTGAASVEHVEVLPVVKNEKKDTTTIENVDDEVAGKKHTKPMSGTLGQDEMDADTRNIIGENSENAPLHKADDILQDEPDLSTSAHSSALNKSAPRSKETIPLAILRMFKKRDSLNLPYAKLSKQTKLNEAQNRATPDIEPDGHLLPPDIEEGKRKTKALAAETPPARLLVSEELFEQLQKRDYPSDSDLVPESELPDSDCSFTTWATGNSDTQSSYTAGRSEESEANEDEDDNGTR</sequence>
<organism evidence="2 3">
    <name type="scientific">Zasmidium cellare</name>
    <name type="common">Wine cellar mold</name>
    <name type="synonym">Racodium cellare</name>
    <dbReference type="NCBI Taxonomy" id="395010"/>
    <lineage>
        <taxon>Eukaryota</taxon>
        <taxon>Fungi</taxon>
        <taxon>Dikarya</taxon>
        <taxon>Ascomycota</taxon>
        <taxon>Pezizomycotina</taxon>
        <taxon>Dothideomycetes</taxon>
        <taxon>Dothideomycetidae</taxon>
        <taxon>Mycosphaerellales</taxon>
        <taxon>Mycosphaerellaceae</taxon>
        <taxon>Zasmidium</taxon>
    </lineage>
</organism>
<gene>
    <name evidence="2" type="ORF">PRZ48_012032</name>
</gene>
<evidence type="ECO:0000313" key="2">
    <source>
        <dbReference type="EMBL" id="KAK4497581.1"/>
    </source>
</evidence>
<proteinExistence type="predicted"/>
<comment type="caution">
    <text evidence="2">The sequence shown here is derived from an EMBL/GenBank/DDBJ whole genome shotgun (WGS) entry which is preliminary data.</text>
</comment>
<feature type="region of interest" description="Disordered" evidence="1">
    <location>
        <begin position="160"/>
        <end position="200"/>
    </location>
</feature>
<feature type="compositionally biased region" description="Polar residues" evidence="1">
    <location>
        <begin position="160"/>
        <end position="170"/>
    </location>
</feature>
<feature type="region of interest" description="Disordered" evidence="1">
    <location>
        <begin position="17"/>
        <end position="132"/>
    </location>
</feature>
<dbReference type="Proteomes" id="UP001305779">
    <property type="component" value="Unassembled WGS sequence"/>
</dbReference>
<name>A0ABR0E817_ZASCE</name>
<feature type="compositionally biased region" description="Polar residues" evidence="1">
    <location>
        <begin position="116"/>
        <end position="126"/>
    </location>
</feature>
<evidence type="ECO:0000313" key="3">
    <source>
        <dbReference type="Proteomes" id="UP001305779"/>
    </source>
</evidence>
<dbReference type="EMBL" id="JAXOVC010000009">
    <property type="protein sequence ID" value="KAK4497581.1"/>
    <property type="molecule type" value="Genomic_DNA"/>
</dbReference>
<accession>A0ABR0E817</accession>
<evidence type="ECO:0000256" key="1">
    <source>
        <dbReference type="SAM" id="MobiDB-lite"/>
    </source>
</evidence>